<keyword evidence="1" id="KW-0539">Nucleus</keyword>
<dbReference type="InterPro" id="IPR031052">
    <property type="entry name" value="FHY3/FAR1"/>
</dbReference>
<dbReference type="AlphaFoldDB" id="A0A835LGP4"/>
<name>A0A835LGP4_9MAGN</name>
<dbReference type="Proteomes" id="UP000631114">
    <property type="component" value="Unassembled WGS sequence"/>
</dbReference>
<keyword evidence="1" id="KW-0479">Metal-binding</keyword>
<dbReference type="OrthoDB" id="1572185at2759"/>
<evidence type="ECO:0000256" key="2">
    <source>
        <dbReference type="SAM" id="MobiDB-lite"/>
    </source>
</evidence>
<organism evidence="3 4">
    <name type="scientific">Coptis chinensis</name>
    <dbReference type="NCBI Taxonomy" id="261450"/>
    <lineage>
        <taxon>Eukaryota</taxon>
        <taxon>Viridiplantae</taxon>
        <taxon>Streptophyta</taxon>
        <taxon>Embryophyta</taxon>
        <taxon>Tracheophyta</taxon>
        <taxon>Spermatophyta</taxon>
        <taxon>Magnoliopsida</taxon>
        <taxon>Ranunculales</taxon>
        <taxon>Ranunculaceae</taxon>
        <taxon>Coptidoideae</taxon>
        <taxon>Coptis</taxon>
    </lineage>
</organism>
<keyword evidence="1" id="KW-0862">Zinc</keyword>
<reference evidence="3 4" key="1">
    <citation type="submission" date="2020-10" db="EMBL/GenBank/DDBJ databases">
        <title>The Coptis chinensis genome and diversification of protoberbering-type alkaloids.</title>
        <authorList>
            <person name="Wang B."/>
            <person name="Shu S."/>
            <person name="Song C."/>
            <person name="Liu Y."/>
        </authorList>
    </citation>
    <scope>NUCLEOTIDE SEQUENCE [LARGE SCALE GENOMIC DNA]</scope>
    <source>
        <strain evidence="3">HL-2020</strain>
        <tissue evidence="3">Leaf</tissue>
    </source>
</reference>
<evidence type="ECO:0000256" key="1">
    <source>
        <dbReference type="RuleBase" id="RU367018"/>
    </source>
</evidence>
<feature type="region of interest" description="Disordered" evidence="2">
    <location>
        <begin position="83"/>
        <end position="167"/>
    </location>
</feature>
<dbReference type="GO" id="GO:0005634">
    <property type="term" value="C:nucleus"/>
    <property type="evidence" value="ECO:0007669"/>
    <property type="project" value="UniProtKB-SubCell"/>
</dbReference>
<dbReference type="PANTHER" id="PTHR31669">
    <property type="entry name" value="PROTEIN FAR1-RELATED SEQUENCE 10-RELATED"/>
    <property type="match status" value="1"/>
</dbReference>
<dbReference type="PANTHER" id="PTHR31669:SF179">
    <property type="entry name" value="PROTEIN FAR1-RELATED SEQUENCE 5"/>
    <property type="match status" value="1"/>
</dbReference>
<evidence type="ECO:0000313" key="4">
    <source>
        <dbReference type="Proteomes" id="UP000631114"/>
    </source>
</evidence>
<comment type="caution">
    <text evidence="3">The sequence shown here is derived from an EMBL/GenBank/DDBJ whole genome shotgun (WGS) entry which is preliminary data.</text>
</comment>
<feature type="compositionally biased region" description="Basic and acidic residues" evidence="2">
    <location>
        <begin position="152"/>
        <end position="167"/>
    </location>
</feature>
<accession>A0A835LGP4</accession>
<dbReference type="GO" id="GO:0008270">
    <property type="term" value="F:zinc ion binding"/>
    <property type="evidence" value="ECO:0007669"/>
    <property type="project" value="UniProtKB-UniRule"/>
</dbReference>
<keyword evidence="4" id="KW-1185">Reference proteome</keyword>
<gene>
    <name evidence="3" type="ORF">IFM89_035054</name>
</gene>
<proteinExistence type="inferred from homology"/>
<comment type="function">
    <text evidence="1">Putative transcription activator involved in regulating light control of development.</text>
</comment>
<sequence length="319" mass="36481">MALSKFVKQYELAILDRREEENKEDYVTIYARPVLRLNVKIEKEAAGVYTRSIFCKFQEQLYQGLSYRHRKVEEHGTECVYKNEETEKEQNNQTRTPVAHIQKPLFDPPFVKPKGRPKDFTSFLDKGKNGTKKGSKKNTQTKPNAKKKKTRGKEISDGGATERDSDFHTVSQELMMDTEQQSRYSHDFMLPSFNQESFLVGNNFEIQHDATSTIGIHQLEQGTFEHFFLRPQQSHGIASIDLNNMLQHPDFTLATLTQTALYGMQQVWFESDSLVVVQTIKGLDALAAQASLHSFYIPHLLDQSHLFPGGTLTSNRSSA</sequence>
<keyword evidence="1" id="KW-0863">Zinc-finger</keyword>
<protein>
    <recommendedName>
        <fullName evidence="1">Protein FAR1-RELATED SEQUENCE</fullName>
    </recommendedName>
</protein>
<comment type="subcellular location">
    <subcellularLocation>
        <location evidence="1">Nucleus</location>
    </subcellularLocation>
</comment>
<evidence type="ECO:0000313" key="3">
    <source>
        <dbReference type="EMBL" id="KAF9594893.1"/>
    </source>
</evidence>
<dbReference type="GO" id="GO:0006355">
    <property type="term" value="P:regulation of DNA-templated transcription"/>
    <property type="evidence" value="ECO:0007669"/>
    <property type="project" value="UniProtKB-UniRule"/>
</dbReference>
<comment type="similarity">
    <text evidence="1">Belongs to the FHY3/FAR1 family.</text>
</comment>
<dbReference type="EMBL" id="JADFTS010000008">
    <property type="protein sequence ID" value="KAF9594893.1"/>
    <property type="molecule type" value="Genomic_DNA"/>
</dbReference>